<evidence type="ECO:0000313" key="3">
    <source>
        <dbReference type="EMBL" id="EGU38684.1"/>
    </source>
</evidence>
<proteinExistence type="predicted"/>
<evidence type="ECO:0000313" key="4">
    <source>
        <dbReference type="Proteomes" id="UP000004349"/>
    </source>
</evidence>
<dbReference type="PROSITE" id="PS51257">
    <property type="entry name" value="PROKAR_LIPOPROTEIN"/>
    <property type="match status" value="1"/>
</dbReference>
<feature type="compositionally biased region" description="Low complexity" evidence="1">
    <location>
        <begin position="429"/>
        <end position="440"/>
    </location>
</feature>
<name>F9RLY4_9VIBR</name>
<dbReference type="eggNOG" id="COG5010">
    <property type="taxonomic scope" value="Bacteria"/>
</dbReference>
<feature type="region of interest" description="Disordered" evidence="1">
    <location>
        <begin position="403"/>
        <end position="452"/>
    </location>
</feature>
<dbReference type="Gene3D" id="1.25.40.10">
    <property type="entry name" value="Tetratricopeptide repeat domain"/>
    <property type="match status" value="1"/>
</dbReference>
<protein>
    <submittedName>
        <fullName evidence="3">TPR-repeat secretory protein</fullName>
    </submittedName>
</protein>
<feature type="compositionally biased region" description="Polar residues" evidence="1">
    <location>
        <begin position="442"/>
        <end position="452"/>
    </location>
</feature>
<dbReference type="RefSeq" id="WP_005594406.1">
    <property type="nucleotide sequence ID" value="NZ_AFWE01000078.1"/>
</dbReference>
<evidence type="ECO:0000256" key="1">
    <source>
        <dbReference type="SAM" id="MobiDB-lite"/>
    </source>
</evidence>
<feature type="signal peptide" evidence="2">
    <location>
        <begin position="1"/>
        <end position="22"/>
    </location>
</feature>
<organism evidence="3 4">
    <name type="scientific">Vibrio scophthalmi LMG 19158</name>
    <dbReference type="NCBI Taxonomy" id="870967"/>
    <lineage>
        <taxon>Bacteria</taxon>
        <taxon>Pseudomonadati</taxon>
        <taxon>Pseudomonadota</taxon>
        <taxon>Gammaproteobacteria</taxon>
        <taxon>Vibrionales</taxon>
        <taxon>Vibrionaceae</taxon>
        <taxon>Vibrio</taxon>
    </lineage>
</organism>
<keyword evidence="2" id="KW-0732">Signal</keyword>
<dbReference type="AlphaFoldDB" id="F9RLY4"/>
<sequence>MHNYIKQTLLVILFFSLQGCMATGKSANTASASMNIHTQEKLLEAANNNARLIEFYKSQLKANESEKYRLKLAQAYLREFDAESALFTIKPLLIQSKFSVSSAVVGAKAYIDLGQHEQARSQLEQAIKSAPKDGEVANLLGIVYAEQGDVLKARKMFELARSNFYDDTKIKNNLALLDMMEGERTQALQRIVSLASEPNLDKQLQANLMLIMAKNGQREYVLDGLDSTLSEVQKDKIYRALRDSSFQIRHNENHAIVEPVSESIPKLLPELITQPIPDKVVVPSAKQTIALEPLVTELPTTQDSNSQNLIASMHEVKEASVPESTPLENHVAETEMIDPNIIERDQVVLISSESAVLETENLQTVESESASAAEFDERAEVMASDPLAIAQEVKRLPLTSKIEDPRPIEPASSEMTAEDAIASDEMTVDSDSVTPTVVTPNIVEQTADQPEV</sequence>
<dbReference type="Pfam" id="PF13432">
    <property type="entry name" value="TPR_16"/>
    <property type="match status" value="1"/>
</dbReference>
<dbReference type="SUPFAM" id="SSF48452">
    <property type="entry name" value="TPR-like"/>
    <property type="match status" value="1"/>
</dbReference>
<evidence type="ECO:0000256" key="2">
    <source>
        <dbReference type="SAM" id="SignalP"/>
    </source>
</evidence>
<dbReference type="Proteomes" id="UP000004349">
    <property type="component" value="Unassembled WGS sequence"/>
</dbReference>
<gene>
    <name evidence="3" type="ORF">VIS19158_02705</name>
</gene>
<comment type="caution">
    <text evidence="3">The sequence shown here is derived from an EMBL/GenBank/DDBJ whole genome shotgun (WGS) entry which is preliminary data.</text>
</comment>
<dbReference type="InterPro" id="IPR011990">
    <property type="entry name" value="TPR-like_helical_dom_sf"/>
</dbReference>
<reference evidence="3 4" key="1">
    <citation type="journal article" date="2012" name="Int. J. Syst. Evol. Microbiol.">
        <title>Vibrio caribbeanicus sp. nov., isolated from the marine sponge Scleritoderma cyanea.</title>
        <authorList>
            <person name="Hoffmann M."/>
            <person name="Monday S.R."/>
            <person name="Allard M.W."/>
            <person name="Strain E.A."/>
            <person name="Whittaker P."/>
            <person name="Naum M."/>
            <person name="McCarthy P.J."/>
            <person name="Lopez J.V."/>
            <person name="Fischer M."/>
            <person name="Brown E.W."/>
        </authorList>
    </citation>
    <scope>NUCLEOTIDE SEQUENCE [LARGE SCALE GENOMIC DNA]</scope>
    <source>
        <strain evidence="3 4">LMG 19158</strain>
    </source>
</reference>
<feature type="chain" id="PRO_5003386775" evidence="2">
    <location>
        <begin position="23"/>
        <end position="452"/>
    </location>
</feature>
<dbReference type="EMBL" id="AFWE01000078">
    <property type="protein sequence ID" value="EGU38684.1"/>
    <property type="molecule type" value="Genomic_DNA"/>
</dbReference>
<accession>F9RLY4</accession>